<gene>
    <name evidence="1" type="ORF">SAMN05216438_12312</name>
</gene>
<evidence type="ECO:0000313" key="2">
    <source>
        <dbReference type="Proteomes" id="UP000181969"/>
    </source>
</evidence>
<sequence length="44" mass="5481">MKWKEKNQYVKRQHYVPQFSIRPFEIEKEKCLVVKLDTLEITEQ</sequence>
<evidence type="ECO:0000313" key="1">
    <source>
        <dbReference type="EMBL" id="SFL59401.1"/>
    </source>
</evidence>
<name>A0A1I4IZV3_9LACT</name>
<dbReference type="Proteomes" id="UP000181969">
    <property type="component" value="Unassembled WGS sequence"/>
</dbReference>
<organism evidence="1 2">
    <name type="scientific">Lactococcus garvieae</name>
    <dbReference type="NCBI Taxonomy" id="1363"/>
    <lineage>
        <taxon>Bacteria</taxon>
        <taxon>Bacillati</taxon>
        <taxon>Bacillota</taxon>
        <taxon>Bacilli</taxon>
        <taxon>Lactobacillales</taxon>
        <taxon>Streptococcaceae</taxon>
        <taxon>Lactococcus</taxon>
    </lineage>
</organism>
<accession>A0A1I4IZV3</accession>
<dbReference type="RefSeq" id="WP_256211131.1">
    <property type="nucleotide sequence ID" value="NZ_CAXVJC010000008.1"/>
</dbReference>
<proteinExistence type="predicted"/>
<dbReference type="EMBL" id="FOTJ01000023">
    <property type="protein sequence ID" value="SFL59401.1"/>
    <property type="molecule type" value="Genomic_DNA"/>
</dbReference>
<reference evidence="1 2" key="1">
    <citation type="submission" date="2016-10" db="EMBL/GenBank/DDBJ databases">
        <authorList>
            <person name="de Groot N.N."/>
        </authorList>
    </citation>
    <scope>NUCLEOTIDE SEQUENCE [LARGE SCALE GENOMIC DNA]</scope>
    <source>
        <strain evidence="1 2">M79</strain>
    </source>
</reference>
<protein>
    <recommendedName>
        <fullName evidence="3">DUF4238 domain-containing protein</fullName>
    </recommendedName>
</protein>
<evidence type="ECO:0008006" key="3">
    <source>
        <dbReference type="Google" id="ProtNLM"/>
    </source>
</evidence>
<dbReference type="AlphaFoldDB" id="A0A1I4IZV3"/>